<evidence type="ECO:0000313" key="1">
    <source>
        <dbReference type="EMBL" id="UBF23395.1"/>
    </source>
</evidence>
<protein>
    <submittedName>
        <fullName evidence="1">Uncharacterized protein</fullName>
    </submittedName>
</protein>
<name>A0AAE9BYA7_9CAUD</name>
<keyword evidence="2" id="KW-1185">Reference proteome</keyword>
<gene>
    <name evidence="1" type="ORF">HATV-3_gp45</name>
</gene>
<organism evidence="1 2">
    <name type="scientific">Haloarcula tailed virus 3</name>
    <dbReference type="NCBI Taxonomy" id="2877990"/>
    <lineage>
        <taxon>Viruses</taxon>
        <taxon>Duplodnaviria</taxon>
        <taxon>Heunggongvirae</taxon>
        <taxon>Uroviricota</taxon>
        <taxon>Caudoviricetes</taxon>
        <taxon>Kirjokansivirales</taxon>
        <taxon>Pyrstoviridae</taxon>
        <taxon>Hatrivirus</taxon>
        <taxon>Hatrivirus caudatum</taxon>
        <taxon>Hatrivirus HATV3</taxon>
    </lineage>
</organism>
<proteinExistence type="predicted"/>
<evidence type="ECO:0000313" key="2">
    <source>
        <dbReference type="Proteomes" id="UP000827845"/>
    </source>
</evidence>
<reference evidence="1" key="1">
    <citation type="submission" date="2021-05" db="EMBL/GenBank/DDBJ databases">
        <title>Diversity, taxonomy and evolution of archaeal viruses of the class Caudoviricetes.</title>
        <authorList>
            <person name="Liu Y."/>
            <person name="Demina T.A."/>
            <person name="Roux S."/>
            <person name="Aiewsakun P."/>
            <person name="Kazlauskas D."/>
            <person name="Simmonds P."/>
            <person name="Prangishvili D."/>
            <person name="Oksanen H.M."/>
            <person name="Krupovic M."/>
        </authorList>
    </citation>
    <scope>NUCLEOTIDE SEQUENCE</scope>
    <source>
        <strain evidence="1">HATV-3/30</strain>
    </source>
</reference>
<sequence length="91" mass="9665">MSETIDFGFAEGDTVLVRVRENGTRGNIVCKFEAECADISGRGPGSKVARFPLPFGTMNTVTIRPYEAEFEITDTGTVADGNVNGGTDGDD</sequence>
<dbReference type="Proteomes" id="UP000827845">
    <property type="component" value="Segment"/>
</dbReference>
<accession>A0AAE9BYA7</accession>
<dbReference type="EMBL" id="MZ334527">
    <property type="protein sequence ID" value="UBF23395.1"/>
    <property type="molecule type" value="Genomic_DNA"/>
</dbReference>